<organism evidence="1 2">
    <name type="scientific">Centaurea solstitialis</name>
    <name type="common">yellow star-thistle</name>
    <dbReference type="NCBI Taxonomy" id="347529"/>
    <lineage>
        <taxon>Eukaryota</taxon>
        <taxon>Viridiplantae</taxon>
        <taxon>Streptophyta</taxon>
        <taxon>Embryophyta</taxon>
        <taxon>Tracheophyta</taxon>
        <taxon>Spermatophyta</taxon>
        <taxon>Magnoliopsida</taxon>
        <taxon>eudicotyledons</taxon>
        <taxon>Gunneridae</taxon>
        <taxon>Pentapetalae</taxon>
        <taxon>asterids</taxon>
        <taxon>campanulids</taxon>
        <taxon>Asterales</taxon>
        <taxon>Asteraceae</taxon>
        <taxon>Carduoideae</taxon>
        <taxon>Cardueae</taxon>
        <taxon>Centaureinae</taxon>
        <taxon>Centaurea</taxon>
    </lineage>
</organism>
<sequence>MHMLNHALGYYYTKRYKGHSQQTEKSPKCCRINVPSSNGYDDRVIDTDRDRVRLELKYLPTFIHHHSLLSKRKKFGLLGNNHQARMRTIRVLYGSGFDTMNACRIIVHINCCTPSTSCTSFHQKNIDDSSSIGYAHQFTYIYMGDAILHATLLISFRPTTSQPIMHTICANCAPPAHQNGSLKTIKYIYVGYESPTFIR</sequence>
<dbReference type="Proteomes" id="UP001172457">
    <property type="component" value="Chromosome 2"/>
</dbReference>
<keyword evidence="2" id="KW-1185">Reference proteome</keyword>
<comment type="caution">
    <text evidence="1">The sequence shown here is derived from an EMBL/GenBank/DDBJ whole genome shotgun (WGS) entry which is preliminary data.</text>
</comment>
<dbReference type="AlphaFoldDB" id="A0AA38TS52"/>
<protein>
    <submittedName>
        <fullName evidence="1">Uncharacterized protein</fullName>
    </submittedName>
</protein>
<name>A0AA38TS52_9ASTR</name>
<evidence type="ECO:0000313" key="2">
    <source>
        <dbReference type="Proteomes" id="UP001172457"/>
    </source>
</evidence>
<reference evidence="1" key="1">
    <citation type="submission" date="2023-03" db="EMBL/GenBank/DDBJ databases">
        <title>Chromosome-scale reference genome and RAD-based genetic map of yellow starthistle (Centaurea solstitialis) reveal putative structural variation and QTLs associated with invader traits.</title>
        <authorList>
            <person name="Reatini B."/>
            <person name="Cang F.A."/>
            <person name="Jiang Q."/>
            <person name="Mckibben M.T.W."/>
            <person name="Barker M.S."/>
            <person name="Rieseberg L.H."/>
            <person name="Dlugosch K.M."/>
        </authorList>
    </citation>
    <scope>NUCLEOTIDE SEQUENCE</scope>
    <source>
        <strain evidence="1">CAN-66</strain>
        <tissue evidence="1">Leaf</tissue>
    </source>
</reference>
<proteinExistence type="predicted"/>
<evidence type="ECO:0000313" key="1">
    <source>
        <dbReference type="EMBL" id="KAJ9562083.1"/>
    </source>
</evidence>
<accession>A0AA38TS52</accession>
<gene>
    <name evidence="1" type="ORF">OSB04_007243</name>
</gene>
<dbReference type="EMBL" id="JARYMX010000002">
    <property type="protein sequence ID" value="KAJ9562083.1"/>
    <property type="molecule type" value="Genomic_DNA"/>
</dbReference>